<dbReference type="PANTHER" id="PTHR33608">
    <property type="entry name" value="BLL2464 PROTEIN"/>
    <property type="match status" value="1"/>
</dbReference>
<dbReference type="Gene3D" id="3.40.50.410">
    <property type="entry name" value="von Willebrand factor, type A domain"/>
    <property type="match status" value="1"/>
</dbReference>
<dbReference type="PANTHER" id="PTHR33608:SF7">
    <property type="entry name" value="DUF58 DOMAIN-CONTAINING PROTEIN"/>
    <property type="match status" value="1"/>
</dbReference>
<dbReference type="Proteomes" id="UP000001887">
    <property type="component" value="Chromosome"/>
</dbReference>
<dbReference type="eggNOG" id="COG1721">
    <property type="taxonomic scope" value="Bacteria"/>
</dbReference>
<dbReference type="SMART" id="SM00327">
    <property type="entry name" value="VWA"/>
    <property type="match status" value="1"/>
</dbReference>
<reference evidence="2 3" key="1">
    <citation type="journal article" date="2009" name="Stand. Genomic Sci.">
        <title>Complete genome sequence of Pirellula staleyi type strain (ATCC 27377).</title>
        <authorList>
            <person name="Clum A."/>
            <person name="Tindall B.J."/>
            <person name="Sikorski J."/>
            <person name="Ivanova N."/>
            <person name="Mavrommatis K."/>
            <person name="Lucas S."/>
            <person name="Glavina del Rio T."/>
            <person name="Nolan M."/>
            <person name="Chen F."/>
            <person name="Tice H."/>
            <person name="Pitluck S."/>
            <person name="Cheng J.F."/>
            <person name="Chertkov O."/>
            <person name="Brettin T."/>
            <person name="Han C."/>
            <person name="Detter J.C."/>
            <person name="Kuske C."/>
            <person name="Bruce D."/>
            <person name="Goodwin L."/>
            <person name="Ovchinikova G."/>
            <person name="Pati A."/>
            <person name="Mikhailova N."/>
            <person name="Chen A."/>
            <person name="Palaniappan K."/>
            <person name="Land M."/>
            <person name="Hauser L."/>
            <person name="Chang Y.J."/>
            <person name="Jeffries C.D."/>
            <person name="Chain P."/>
            <person name="Rohde M."/>
            <person name="Goker M."/>
            <person name="Bristow J."/>
            <person name="Eisen J.A."/>
            <person name="Markowitz V."/>
            <person name="Hugenholtz P."/>
            <person name="Kyrpides N.C."/>
            <person name="Klenk H.P."/>
            <person name="Lapidus A."/>
        </authorList>
    </citation>
    <scope>NUCLEOTIDE SEQUENCE [LARGE SCALE GENOMIC DNA]</scope>
    <source>
        <strain evidence="3">ATCC 27377 / DSM 6068 / ICPB 4128</strain>
    </source>
</reference>
<keyword evidence="3" id="KW-1185">Reference proteome</keyword>
<evidence type="ECO:0000259" key="1">
    <source>
        <dbReference type="SMART" id="SM00327"/>
    </source>
</evidence>
<dbReference type="SUPFAM" id="SSF53300">
    <property type="entry name" value="vWA-like"/>
    <property type="match status" value="1"/>
</dbReference>
<organism evidence="2 3">
    <name type="scientific">Pirellula staleyi (strain ATCC 27377 / DSM 6068 / ICPB 4128)</name>
    <name type="common">Pirella staleyi</name>
    <dbReference type="NCBI Taxonomy" id="530564"/>
    <lineage>
        <taxon>Bacteria</taxon>
        <taxon>Pseudomonadati</taxon>
        <taxon>Planctomycetota</taxon>
        <taxon>Planctomycetia</taxon>
        <taxon>Pirellulales</taxon>
        <taxon>Pirellulaceae</taxon>
        <taxon>Pirellula</taxon>
    </lineage>
</organism>
<dbReference type="InterPro" id="IPR002881">
    <property type="entry name" value="DUF58"/>
</dbReference>
<dbReference type="EMBL" id="CP001848">
    <property type="protein sequence ID" value="ADB16233.1"/>
    <property type="molecule type" value="Genomic_DNA"/>
</dbReference>
<accession>D2QXP8</accession>
<gene>
    <name evidence="2" type="ordered locus">Psta_1558</name>
</gene>
<dbReference type="CDD" id="cd00198">
    <property type="entry name" value="vWFA"/>
    <property type="match status" value="1"/>
</dbReference>
<sequence>MSVEKYLKPEVINQIKRLDLRAQFVVKGFLQGLHASPFHGFSVEFSEHRRYSLGDDPKDIDWLVYAKTDKYYVKKFEAETNITGYLVMDLSQSMAYTLRQELTKFDYAICLAAALCYLMVHQQDPVGLITFDTQVRDCLPPRSKRTQLGNVLAHLANLKPQGETNVAKSLAQIAAMLKNRSLVMVFSDLLVDPSELSLSLKQLRHRGHDVILFHILDEAEVNFPFDGSVEFEDPETGEKMVVDASGYKSDYRKTVADYREGLKRDCFKSGVDYVPLDTSMQFDKALLGYLLTRRAR</sequence>
<dbReference type="InterPro" id="IPR002035">
    <property type="entry name" value="VWF_A"/>
</dbReference>
<dbReference type="OrthoDB" id="9780819at2"/>
<feature type="domain" description="VWFA" evidence="1">
    <location>
        <begin position="79"/>
        <end position="253"/>
    </location>
</feature>
<proteinExistence type="predicted"/>
<dbReference type="InterPro" id="IPR036465">
    <property type="entry name" value="vWFA_dom_sf"/>
</dbReference>
<dbReference type="Pfam" id="PF01882">
    <property type="entry name" value="DUF58"/>
    <property type="match status" value="1"/>
</dbReference>
<evidence type="ECO:0000313" key="3">
    <source>
        <dbReference type="Proteomes" id="UP000001887"/>
    </source>
</evidence>
<evidence type="ECO:0000313" key="2">
    <source>
        <dbReference type="EMBL" id="ADB16233.1"/>
    </source>
</evidence>
<protein>
    <submittedName>
        <fullName evidence="2">von Willebrand factor type A</fullName>
    </submittedName>
</protein>
<name>D2QXP8_PIRSD</name>
<dbReference type="AlphaFoldDB" id="D2QXP8"/>
<dbReference type="STRING" id="530564.Psta_1558"/>
<dbReference type="HOGENOM" id="CLU_054927_3_1_0"/>
<dbReference type="KEGG" id="psl:Psta_1558"/>